<evidence type="ECO:0008006" key="3">
    <source>
        <dbReference type="Google" id="ProtNLM"/>
    </source>
</evidence>
<dbReference type="Gene3D" id="2.60.40.640">
    <property type="match status" value="1"/>
</dbReference>
<organism evidence="1 2">
    <name type="scientific">Antrodiella citrinella</name>
    <dbReference type="NCBI Taxonomy" id="2447956"/>
    <lineage>
        <taxon>Eukaryota</taxon>
        <taxon>Fungi</taxon>
        <taxon>Dikarya</taxon>
        <taxon>Basidiomycota</taxon>
        <taxon>Agaricomycotina</taxon>
        <taxon>Agaricomycetes</taxon>
        <taxon>Polyporales</taxon>
        <taxon>Steccherinaceae</taxon>
        <taxon>Antrodiella</taxon>
    </lineage>
</organism>
<dbReference type="AlphaFoldDB" id="A0A4S4MLA8"/>
<keyword evidence="2" id="KW-1185">Reference proteome</keyword>
<dbReference type="Proteomes" id="UP000308730">
    <property type="component" value="Unassembled WGS sequence"/>
</dbReference>
<proteinExistence type="predicted"/>
<dbReference type="EMBL" id="SGPM01000338">
    <property type="protein sequence ID" value="THH26529.1"/>
    <property type="molecule type" value="Genomic_DNA"/>
</dbReference>
<name>A0A4S4MLA8_9APHY</name>
<gene>
    <name evidence="1" type="ORF">EUX98_g7659</name>
</gene>
<accession>A0A4S4MLA8</accession>
<dbReference type="OrthoDB" id="3252135at2759"/>
<sequence>MSIATPHSAVLDLPSYSPSSSAPHYSPEPSEDECRLVFVARKQRDLVPTDVFAKKAGGVTLLISGQDSGVVVPTYNRNGIVRGEVLLDDEAAVQSVSVKLEGSQSTSIVDGGADLVELFSESLTVWSKPRSDIAGPSTLTPPAVLPFAIPFPKGYGEGQSVKPLPPTFNAQFSGTHGIYVECKYILTVTVTKSGLGGWKRQKLLTTPVSFEPRSRAYMPIGRDLLPFFSTIKSAPGDWHQVISKMEVQPKSTLEPLECQLFVPAVQIYAFSDIIPFHLHLRGSRASLASFVAGPTPVFKLPKGIKALSSTLKLGSSSRTSLDSSSSSFMDVLTPQVSPVGHDSSNVRVYLLRQVCVSVDGQKAWGEIVLGEGKISPLSSTRAAGTDGEYSLDWEGEVRCGSAVSVGSFRSGELVVKDFIVVELKPPVGSPSPLKYHRHAHPIRLVTDSCSDSL</sequence>
<dbReference type="InterPro" id="IPR014752">
    <property type="entry name" value="Arrestin-like_C"/>
</dbReference>
<protein>
    <recommendedName>
        <fullName evidence="3">Arrestin-like N-terminal domain-containing protein</fullName>
    </recommendedName>
</protein>
<comment type="caution">
    <text evidence="1">The sequence shown here is derived from an EMBL/GenBank/DDBJ whole genome shotgun (WGS) entry which is preliminary data.</text>
</comment>
<evidence type="ECO:0000313" key="1">
    <source>
        <dbReference type="EMBL" id="THH26529.1"/>
    </source>
</evidence>
<reference evidence="1 2" key="1">
    <citation type="submission" date="2019-02" db="EMBL/GenBank/DDBJ databases">
        <title>Genome sequencing of the rare red list fungi Antrodiella citrinella (Flaviporus citrinellus).</title>
        <authorList>
            <person name="Buettner E."/>
            <person name="Kellner H."/>
        </authorList>
    </citation>
    <scope>NUCLEOTIDE SEQUENCE [LARGE SCALE GENOMIC DNA]</scope>
    <source>
        <strain evidence="1 2">DSM 108506</strain>
    </source>
</reference>
<evidence type="ECO:0000313" key="2">
    <source>
        <dbReference type="Proteomes" id="UP000308730"/>
    </source>
</evidence>